<evidence type="ECO:0000256" key="3">
    <source>
        <dbReference type="ARBA" id="ARBA00023163"/>
    </source>
</evidence>
<dbReference type="InterPro" id="IPR050109">
    <property type="entry name" value="HTH-type_TetR-like_transc_reg"/>
</dbReference>
<dbReference type="Pfam" id="PF00440">
    <property type="entry name" value="TetR_N"/>
    <property type="match status" value="1"/>
</dbReference>
<feature type="domain" description="HTH tetR-type" evidence="5">
    <location>
        <begin position="6"/>
        <end position="66"/>
    </location>
</feature>
<evidence type="ECO:0000259" key="5">
    <source>
        <dbReference type="PROSITE" id="PS50977"/>
    </source>
</evidence>
<sequence length="178" mass="19417">MVRQQTDTRAQIRAVALELFSEKGYEKTSLREIAERLGITKAALYYHFPSKVDLLRELVQPMVDDVAALLDAVERAGGTDPRRFLADYFDVIARNRTVFMVLINDIGALGQLDLVPEIFRWRGRVQSVLVGPDAAPGDAARVTVALGGLQDAALLLAADHVAEVRAAAVDAAHRALTP</sequence>
<dbReference type="PROSITE" id="PS01081">
    <property type="entry name" value="HTH_TETR_1"/>
    <property type="match status" value="1"/>
</dbReference>
<organism evidence="6 7">
    <name type="scientific">Thermobifida halotolerans</name>
    <dbReference type="NCBI Taxonomy" id="483545"/>
    <lineage>
        <taxon>Bacteria</taxon>
        <taxon>Bacillati</taxon>
        <taxon>Actinomycetota</taxon>
        <taxon>Actinomycetes</taxon>
        <taxon>Streptosporangiales</taxon>
        <taxon>Nocardiopsidaceae</taxon>
        <taxon>Thermobifida</taxon>
    </lineage>
</organism>
<dbReference type="KEGG" id="thao:NI17_006560"/>
<dbReference type="PANTHER" id="PTHR30055:SF234">
    <property type="entry name" value="HTH-TYPE TRANSCRIPTIONAL REGULATOR BETI"/>
    <property type="match status" value="1"/>
</dbReference>
<dbReference type="Gene3D" id="1.10.357.10">
    <property type="entry name" value="Tetracycline Repressor, domain 2"/>
    <property type="match status" value="1"/>
</dbReference>
<proteinExistence type="predicted"/>
<dbReference type="GO" id="GO:0003700">
    <property type="term" value="F:DNA-binding transcription factor activity"/>
    <property type="evidence" value="ECO:0007669"/>
    <property type="project" value="TreeGrafter"/>
</dbReference>
<dbReference type="PANTHER" id="PTHR30055">
    <property type="entry name" value="HTH-TYPE TRANSCRIPTIONAL REGULATOR RUTR"/>
    <property type="match status" value="1"/>
</dbReference>
<evidence type="ECO:0000313" key="6">
    <source>
        <dbReference type="EMBL" id="UOE20841.1"/>
    </source>
</evidence>
<protein>
    <submittedName>
        <fullName evidence="6">Helix-turn-helix transcriptional regulator</fullName>
    </submittedName>
</protein>
<dbReference type="PRINTS" id="PR00455">
    <property type="entry name" value="HTHTETR"/>
</dbReference>
<name>A0AA97LZH4_9ACTN</name>
<keyword evidence="7" id="KW-1185">Reference proteome</keyword>
<keyword evidence="2 4" id="KW-0238">DNA-binding</keyword>
<keyword evidence="3" id="KW-0804">Transcription</keyword>
<dbReference type="InterPro" id="IPR009057">
    <property type="entry name" value="Homeodomain-like_sf"/>
</dbReference>
<dbReference type="Proteomes" id="UP000265719">
    <property type="component" value="Chromosome"/>
</dbReference>
<evidence type="ECO:0000256" key="1">
    <source>
        <dbReference type="ARBA" id="ARBA00023015"/>
    </source>
</evidence>
<reference evidence="6" key="1">
    <citation type="submission" date="2020-10" db="EMBL/GenBank/DDBJ databases">
        <title>De novo genome project of the cellulose decomposer Thermobifida halotolerans type strain.</title>
        <authorList>
            <person name="Nagy I."/>
            <person name="Horvath B."/>
            <person name="Kukolya J."/>
            <person name="Nagy I."/>
            <person name="Orsini M."/>
        </authorList>
    </citation>
    <scope>NUCLEOTIDE SEQUENCE</scope>
    <source>
        <strain evidence="6">DSM 44931</strain>
    </source>
</reference>
<dbReference type="InterPro" id="IPR023772">
    <property type="entry name" value="DNA-bd_HTH_TetR-type_CS"/>
</dbReference>
<evidence type="ECO:0000256" key="2">
    <source>
        <dbReference type="ARBA" id="ARBA00023125"/>
    </source>
</evidence>
<dbReference type="SUPFAM" id="SSF46689">
    <property type="entry name" value="Homeodomain-like"/>
    <property type="match status" value="1"/>
</dbReference>
<dbReference type="GO" id="GO:0000976">
    <property type="term" value="F:transcription cis-regulatory region binding"/>
    <property type="evidence" value="ECO:0007669"/>
    <property type="project" value="TreeGrafter"/>
</dbReference>
<dbReference type="AlphaFoldDB" id="A0AA97LZH4"/>
<evidence type="ECO:0000256" key="4">
    <source>
        <dbReference type="PROSITE-ProRule" id="PRU00335"/>
    </source>
</evidence>
<evidence type="ECO:0000313" key="7">
    <source>
        <dbReference type="Proteomes" id="UP000265719"/>
    </source>
</evidence>
<dbReference type="PROSITE" id="PS50977">
    <property type="entry name" value="HTH_TETR_2"/>
    <property type="match status" value="1"/>
</dbReference>
<dbReference type="InterPro" id="IPR001647">
    <property type="entry name" value="HTH_TetR"/>
</dbReference>
<gene>
    <name evidence="6" type="ORF">NI17_006560</name>
</gene>
<dbReference type="EMBL" id="CP063196">
    <property type="protein sequence ID" value="UOE20841.1"/>
    <property type="molecule type" value="Genomic_DNA"/>
</dbReference>
<keyword evidence="1" id="KW-0805">Transcription regulation</keyword>
<feature type="DNA-binding region" description="H-T-H motif" evidence="4">
    <location>
        <begin position="29"/>
        <end position="48"/>
    </location>
</feature>
<accession>A0AA97LZH4</accession>